<accession>A0ABQ4I8I1</accession>
<dbReference type="PROSITE" id="PS00552">
    <property type="entry name" value="HTH_MERR_1"/>
    <property type="match status" value="1"/>
</dbReference>
<organism evidence="3 4">
    <name type="scientific">Micromonospora gifhornensis</name>
    <dbReference type="NCBI Taxonomy" id="84594"/>
    <lineage>
        <taxon>Bacteria</taxon>
        <taxon>Bacillati</taxon>
        <taxon>Actinomycetota</taxon>
        <taxon>Actinomycetes</taxon>
        <taxon>Micromonosporales</taxon>
        <taxon>Micromonosporaceae</taxon>
        <taxon>Micromonospora</taxon>
    </lineage>
</organism>
<dbReference type="InterPro" id="IPR000551">
    <property type="entry name" value="MerR-type_HTH_dom"/>
</dbReference>
<dbReference type="PANTHER" id="PTHR30204:SF93">
    <property type="entry name" value="HTH MERR-TYPE DOMAIN-CONTAINING PROTEIN"/>
    <property type="match status" value="1"/>
</dbReference>
<keyword evidence="4" id="KW-1185">Reference proteome</keyword>
<proteinExistence type="predicted"/>
<dbReference type="PANTHER" id="PTHR30204">
    <property type="entry name" value="REDOX-CYCLING DRUG-SENSING TRANSCRIPTIONAL ACTIVATOR SOXR"/>
    <property type="match status" value="1"/>
</dbReference>
<keyword evidence="1" id="KW-0238">DNA-binding</keyword>
<dbReference type="InterPro" id="IPR009061">
    <property type="entry name" value="DNA-bd_dom_put_sf"/>
</dbReference>
<name>A0ABQ4I8I1_9ACTN</name>
<protein>
    <submittedName>
        <fullName evidence="3">MerR family transcriptional regulator</fullName>
    </submittedName>
</protein>
<dbReference type="SUPFAM" id="SSF46955">
    <property type="entry name" value="Putative DNA-binding domain"/>
    <property type="match status" value="1"/>
</dbReference>
<dbReference type="InterPro" id="IPR047057">
    <property type="entry name" value="MerR_fam"/>
</dbReference>
<feature type="domain" description="HTH merR-type" evidence="2">
    <location>
        <begin position="6"/>
        <end position="75"/>
    </location>
</feature>
<reference evidence="3 4" key="1">
    <citation type="submission" date="2021-01" db="EMBL/GenBank/DDBJ databases">
        <title>Whole genome shotgun sequence of Verrucosispora gifhornensis NBRC 16317.</title>
        <authorList>
            <person name="Komaki H."/>
            <person name="Tamura T."/>
        </authorList>
    </citation>
    <scope>NUCLEOTIDE SEQUENCE [LARGE SCALE GENOMIC DNA]</scope>
    <source>
        <strain evidence="3 4">NBRC 16317</strain>
    </source>
</reference>
<comment type="caution">
    <text evidence="3">The sequence shown here is derived from an EMBL/GenBank/DDBJ whole genome shotgun (WGS) entry which is preliminary data.</text>
</comment>
<dbReference type="RefSeq" id="WP_239088795.1">
    <property type="nucleotide sequence ID" value="NZ_BAAAGZ010000024.1"/>
</dbReference>
<dbReference type="Pfam" id="PF13411">
    <property type="entry name" value="MerR_1"/>
    <property type="match status" value="1"/>
</dbReference>
<gene>
    <name evidence="3" type="ORF">Vgi01_08750</name>
</gene>
<dbReference type="Proteomes" id="UP000647860">
    <property type="component" value="Unassembled WGS sequence"/>
</dbReference>
<evidence type="ECO:0000256" key="1">
    <source>
        <dbReference type="ARBA" id="ARBA00023125"/>
    </source>
</evidence>
<dbReference type="SMART" id="SM00422">
    <property type="entry name" value="HTH_MERR"/>
    <property type="match status" value="1"/>
</dbReference>
<evidence type="ECO:0000259" key="2">
    <source>
        <dbReference type="PROSITE" id="PS50937"/>
    </source>
</evidence>
<dbReference type="EMBL" id="BOPA01000008">
    <property type="protein sequence ID" value="GIJ14191.1"/>
    <property type="molecule type" value="Genomic_DNA"/>
</dbReference>
<evidence type="ECO:0000313" key="4">
    <source>
        <dbReference type="Proteomes" id="UP000647860"/>
    </source>
</evidence>
<dbReference type="PROSITE" id="PS50937">
    <property type="entry name" value="HTH_MERR_2"/>
    <property type="match status" value="1"/>
</dbReference>
<dbReference type="PRINTS" id="PR00040">
    <property type="entry name" value="HTHMERR"/>
</dbReference>
<dbReference type="Gene3D" id="1.10.1660.10">
    <property type="match status" value="1"/>
</dbReference>
<evidence type="ECO:0000313" key="3">
    <source>
        <dbReference type="EMBL" id="GIJ14191.1"/>
    </source>
</evidence>
<sequence>MGDGALMQIGEVAERTGLSLRTIRYYEEVGLIVPSARSQGGFRLYTEADVDRLQVVKRMKPLEFTLEQMRDLLAIVDRLSGGARLPKAERERLLDTLAGYREAVHERCAALRAQLATAEEFAATLTGHMDTLQSPTVSRATTST</sequence>